<evidence type="ECO:0000256" key="3">
    <source>
        <dbReference type="ARBA" id="ARBA00022630"/>
    </source>
</evidence>
<feature type="binding site" evidence="13">
    <location>
        <position position="171"/>
    </location>
    <ligand>
        <name>FMN</name>
        <dbReference type="ChEBI" id="CHEBI:58210"/>
    </ligand>
</feature>
<evidence type="ECO:0000256" key="11">
    <source>
        <dbReference type="PIRNR" id="PIRNR006621"/>
    </source>
</evidence>
<dbReference type="AlphaFoldDB" id="A0A1I3ZW14"/>
<dbReference type="GO" id="GO:0017150">
    <property type="term" value="F:tRNA dihydrouridine synthase activity"/>
    <property type="evidence" value="ECO:0007669"/>
    <property type="project" value="InterPro"/>
</dbReference>
<comment type="catalytic activity">
    <reaction evidence="10">
        <text>a 5,6-dihydrouridine in tRNA + NAD(+) = a uridine in tRNA + NADH + H(+)</text>
        <dbReference type="Rhea" id="RHEA:54452"/>
        <dbReference type="Rhea" id="RHEA-COMP:13339"/>
        <dbReference type="Rhea" id="RHEA-COMP:13887"/>
        <dbReference type="ChEBI" id="CHEBI:15378"/>
        <dbReference type="ChEBI" id="CHEBI:57540"/>
        <dbReference type="ChEBI" id="CHEBI:57945"/>
        <dbReference type="ChEBI" id="CHEBI:65315"/>
        <dbReference type="ChEBI" id="CHEBI:74443"/>
    </reaction>
</comment>
<dbReference type="GO" id="GO:0050660">
    <property type="term" value="F:flavin adenine dinucleotide binding"/>
    <property type="evidence" value="ECO:0007669"/>
    <property type="project" value="InterPro"/>
</dbReference>
<sequence>MKKTLFPITPDKPWLAPLAGYSDLPFRLLCHEYGCSAAVTEMVSAKGLIYNSPGTKELLQTCDEDSPLIVQLFGSEEPFLVQSIERLREAGFRYFDLNCGCPVRKVVKTGSGAALLKEPEKLLGIAKSMINEVEPGCMGFKIRLGWYVGQPVYLQVATKLEELGAGWVTMHPRFGAQGFTGHADWSHLKTLKEHVSLPVIASGDLFHAEDAMQCVEQTGVDSIMFARGALNDPSIFKRYLHLLRKEEPDSNSWTHMVGMVRRLSELYPQHDMERLGLLKMRTLVPRFLKGLPGARAIRRDIVFCKSWDDVFRILEAGMNEPEEEI</sequence>
<evidence type="ECO:0000313" key="15">
    <source>
        <dbReference type="EMBL" id="SFK48258.1"/>
    </source>
</evidence>
<feature type="active site" description="Proton donor" evidence="12">
    <location>
        <position position="101"/>
    </location>
</feature>
<keyword evidence="6" id="KW-0521">NADP</keyword>
<dbReference type="GO" id="GO:0000049">
    <property type="term" value="F:tRNA binding"/>
    <property type="evidence" value="ECO:0007669"/>
    <property type="project" value="UniProtKB-KW"/>
</dbReference>
<proteinExistence type="inferred from homology"/>
<feature type="domain" description="DUS-like FMN-binding" evidence="14">
    <location>
        <begin position="15"/>
        <end position="301"/>
    </location>
</feature>
<comment type="catalytic activity">
    <reaction evidence="9">
        <text>a 5,6-dihydrouridine in tRNA + NADP(+) = a uridine in tRNA + NADPH + H(+)</text>
        <dbReference type="Rhea" id="RHEA:23624"/>
        <dbReference type="Rhea" id="RHEA-COMP:13339"/>
        <dbReference type="Rhea" id="RHEA-COMP:13887"/>
        <dbReference type="ChEBI" id="CHEBI:15378"/>
        <dbReference type="ChEBI" id="CHEBI:57783"/>
        <dbReference type="ChEBI" id="CHEBI:58349"/>
        <dbReference type="ChEBI" id="CHEBI:65315"/>
        <dbReference type="ChEBI" id="CHEBI:74443"/>
    </reaction>
</comment>
<evidence type="ECO:0000256" key="6">
    <source>
        <dbReference type="ARBA" id="ARBA00022857"/>
    </source>
</evidence>
<dbReference type="SUPFAM" id="SSF51395">
    <property type="entry name" value="FMN-linked oxidoreductases"/>
    <property type="match status" value="1"/>
</dbReference>
<keyword evidence="13" id="KW-0547">Nucleotide-binding</keyword>
<keyword evidence="5 11" id="KW-0819">tRNA processing</keyword>
<dbReference type="Proteomes" id="UP000198635">
    <property type="component" value="Unassembled WGS sequence"/>
</dbReference>
<comment type="cofactor">
    <cofactor evidence="11 13">
        <name>FMN</name>
        <dbReference type="ChEBI" id="CHEBI:58210"/>
    </cofactor>
</comment>
<dbReference type="Pfam" id="PF01207">
    <property type="entry name" value="Dus"/>
    <property type="match status" value="1"/>
</dbReference>
<dbReference type="STRING" id="52560.SAMN04488082_12737"/>
<keyword evidence="7" id="KW-0694">RNA-binding</keyword>
<evidence type="ECO:0000256" key="4">
    <source>
        <dbReference type="ARBA" id="ARBA00022643"/>
    </source>
</evidence>
<comment type="similarity">
    <text evidence="11">Belongs to the dus family.</text>
</comment>
<dbReference type="PANTHER" id="PTHR45846:SF1">
    <property type="entry name" value="TRNA-DIHYDROURIDINE(47) SYNTHASE [NAD(P)(+)]-LIKE"/>
    <property type="match status" value="1"/>
</dbReference>
<dbReference type="PIRSF" id="PIRSF006621">
    <property type="entry name" value="Dus"/>
    <property type="match status" value="1"/>
</dbReference>
<evidence type="ECO:0000256" key="8">
    <source>
        <dbReference type="ARBA" id="ARBA00023002"/>
    </source>
</evidence>
<evidence type="ECO:0000256" key="13">
    <source>
        <dbReference type="PIRSR" id="PIRSR006621-2"/>
    </source>
</evidence>
<reference evidence="16" key="1">
    <citation type="submission" date="2016-10" db="EMBL/GenBank/DDBJ databases">
        <authorList>
            <person name="Varghese N."/>
            <person name="Submissions S."/>
        </authorList>
    </citation>
    <scope>NUCLEOTIDE SEQUENCE [LARGE SCALE GENOMIC DNA]</scope>
    <source>
        <strain evidence="16">DSM 5918</strain>
    </source>
</reference>
<dbReference type="PANTHER" id="PTHR45846">
    <property type="entry name" value="TRNA-DIHYDROURIDINE(47) SYNTHASE [NAD(P)(+)]-LIKE"/>
    <property type="match status" value="1"/>
</dbReference>
<accession>A0A1I3ZW14</accession>
<evidence type="ECO:0000256" key="12">
    <source>
        <dbReference type="PIRSR" id="PIRSR006621-1"/>
    </source>
</evidence>
<name>A0A1I3ZW14_9BACT</name>
<protein>
    <recommendedName>
        <fullName evidence="11">tRNA-dihydrouridine synthase</fullName>
        <ecNumber evidence="11">1.3.1.-</ecNumber>
    </recommendedName>
</protein>
<comment type="function">
    <text evidence="1 11">Catalyzes the synthesis of 5,6-dihydrouridine (D), a modified base found in the D-loop of most tRNAs, via the reduction of the C5-C6 double bond in target uridines.</text>
</comment>
<gene>
    <name evidence="15" type="ORF">SAMN04488082_12737</name>
</gene>
<keyword evidence="2" id="KW-0820">tRNA-binding</keyword>
<evidence type="ECO:0000256" key="2">
    <source>
        <dbReference type="ARBA" id="ARBA00022555"/>
    </source>
</evidence>
<dbReference type="Gene3D" id="1.10.1200.80">
    <property type="entry name" value="Putative flavin oxidoreducatase, domain 2"/>
    <property type="match status" value="1"/>
</dbReference>
<feature type="binding site" evidence="13">
    <location>
        <begin position="226"/>
        <end position="227"/>
    </location>
    <ligand>
        <name>FMN</name>
        <dbReference type="ChEBI" id="CHEBI:58210"/>
    </ligand>
</feature>
<dbReference type="EMBL" id="FORX01000027">
    <property type="protein sequence ID" value="SFK48258.1"/>
    <property type="molecule type" value="Genomic_DNA"/>
</dbReference>
<evidence type="ECO:0000259" key="14">
    <source>
        <dbReference type="Pfam" id="PF01207"/>
    </source>
</evidence>
<dbReference type="InterPro" id="IPR001269">
    <property type="entry name" value="DUS_fam"/>
</dbReference>
<dbReference type="InterPro" id="IPR024036">
    <property type="entry name" value="tRNA-dHydroUridine_Synthase_C"/>
</dbReference>
<dbReference type="InterPro" id="IPR035587">
    <property type="entry name" value="DUS-like_FMN-bd"/>
</dbReference>
<evidence type="ECO:0000256" key="9">
    <source>
        <dbReference type="ARBA" id="ARBA00048205"/>
    </source>
</evidence>
<keyword evidence="4 11" id="KW-0288">FMN</keyword>
<dbReference type="Gene3D" id="3.20.20.70">
    <property type="entry name" value="Aldolase class I"/>
    <property type="match status" value="1"/>
</dbReference>
<evidence type="ECO:0000256" key="5">
    <source>
        <dbReference type="ARBA" id="ARBA00022694"/>
    </source>
</evidence>
<organism evidence="15 16">
    <name type="scientific">Desulfomicrobium apsheronum</name>
    <dbReference type="NCBI Taxonomy" id="52560"/>
    <lineage>
        <taxon>Bacteria</taxon>
        <taxon>Pseudomonadati</taxon>
        <taxon>Thermodesulfobacteriota</taxon>
        <taxon>Desulfovibrionia</taxon>
        <taxon>Desulfovibrionales</taxon>
        <taxon>Desulfomicrobiaceae</taxon>
        <taxon>Desulfomicrobium</taxon>
    </lineage>
</organism>
<keyword evidence="16" id="KW-1185">Reference proteome</keyword>
<evidence type="ECO:0000256" key="7">
    <source>
        <dbReference type="ARBA" id="ARBA00022884"/>
    </source>
</evidence>
<dbReference type="EC" id="1.3.1.-" evidence="11"/>
<dbReference type="InterPro" id="IPR013785">
    <property type="entry name" value="Aldolase_TIM"/>
</dbReference>
<dbReference type="CDD" id="cd02801">
    <property type="entry name" value="DUS_like_FMN"/>
    <property type="match status" value="1"/>
</dbReference>
<evidence type="ECO:0000256" key="10">
    <source>
        <dbReference type="ARBA" id="ARBA00048802"/>
    </source>
</evidence>
<feature type="binding site" evidence="13">
    <location>
        <position position="141"/>
    </location>
    <ligand>
        <name>FMN</name>
        <dbReference type="ChEBI" id="CHEBI:58210"/>
    </ligand>
</feature>
<dbReference type="OrthoDB" id="9764501at2"/>
<evidence type="ECO:0000256" key="1">
    <source>
        <dbReference type="ARBA" id="ARBA00002790"/>
    </source>
</evidence>
<keyword evidence="8 11" id="KW-0560">Oxidoreductase</keyword>
<keyword evidence="3 11" id="KW-0285">Flavoprotein</keyword>
<evidence type="ECO:0000313" key="16">
    <source>
        <dbReference type="Proteomes" id="UP000198635"/>
    </source>
</evidence>
<feature type="binding site" evidence="13">
    <location>
        <position position="71"/>
    </location>
    <ligand>
        <name>FMN</name>
        <dbReference type="ChEBI" id="CHEBI:58210"/>
    </ligand>
</feature>
<dbReference type="RefSeq" id="WP_092379323.1">
    <property type="nucleotide sequence ID" value="NZ_FORX01000027.1"/>
</dbReference>